<reference evidence="4" key="1">
    <citation type="journal article" date="2019" name="Int. J. Syst. Evol. Microbiol.">
        <title>The Global Catalogue of Microorganisms (GCM) 10K type strain sequencing project: providing services to taxonomists for standard genome sequencing and annotation.</title>
        <authorList>
            <consortium name="The Broad Institute Genomics Platform"/>
            <consortium name="The Broad Institute Genome Sequencing Center for Infectious Disease"/>
            <person name="Wu L."/>
            <person name="Ma J."/>
        </authorList>
    </citation>
    <scope>NUCLEOTIDE SEQUENCE [LARGE SCALE GENOMIC DNA]</scope>
    <source>
        <strain evidence="4">DFY28</strain>
    </source>
</reference>
<sequence>MSNPLRERAARVKASARRLITERNDLENRVRVLEAEVQENRALNRRIAELTDVVGELLLPVADQDEAKVAEVLAAYRKSI</sequence>
<dbReference type="RefSeq" id="WP_239022199.1">
    <property type="nucleotide sequence ID" value="NZ_CP034929.1"/>
</dbReference>
<feature type="coiled-coil region" evidence="1">
    <location>
        <begin position="9"/>
        <end position="53"/>
    </location>
</feature>
<name>A0ABW1QWH1_9ACTN</name>
<evidence type="ECO:0000259" key="2">
    <source>
        <dbReference type="Pfam" id="PF20537"/>
    </source>
</evidence>
<dbReference type="Pfam" id="PF20537">
    <property type="entry name" value="DUF6752"/>
    <property type="match status" value="1"/>
</dbReference>
<keyword evidence="1" id="KW-0175">Coiled coil</keyword>
<comment type="caution">
    <text evidence="3">The sequence shown here is derived from an EMBL/GenBank/DDBJ whole genome shotgun (WGS) entry which is preliminary data.</text>
</comment>
<keyword evidence="4" id="KW-1185">Reference proteome</keyword>
<gene>
    <name evidence="3" type="ORF">ACFPWU_03520</name>
</gene>
<evidence type="ECO:0000313" key="3">
    <source>
        <dbReference type="EMBL" id="MFC6152733.1"/>
    </source>
</evidence>
<organism evidence="3 4">
    <name type="scientific">Nocardioides yefusunii</name>
    <dbReference type="NCBI Taxonomy" id="2500546"/>
    <lineage>
        <taxon>Bacteria</taxon>
        <taxon>Bacillati</taxon>
        <taxon>Actinomycetota</taxon>
        <taxon>Actinomycetes</taxon>
        <taxon>Propionibacteriales</taxon>
        <taxon>Nocardioidaceae</taxon>
        <taxon>Nocardioides</taxon>
    </lineage>
</organism>
<dbReference type="InterPro" id="IPR046640">
    <property type="entry name" value="DUF6752"/>
</dbReference>
<feature type="domain" description="DUF6752" evidence="2">
    <location>
        <begin position="26"/>
        <end position="80"/>
    </location>
</feature>
<evidence type="ECO:0000256" key="1">
    <source>
        <dbReference type="SAM" id="Coils"/>
    </source>
</evidence>
<dbReference type="EMBL" id="JBHSQI010000002">
    <property type="protein sequence ID" value="MFC6152733.1"/>
    <property type="molecule type" value="Genomic_DNA"/>
</dbReference>
<protein>
    <submittedName>
        <fullName evidence="3">DUF6752 domain-containing protein</fullName>
    </submittedName>
</protein>
<dbReference type="Proteomes" id="UP001596098">
    <property type="component" value="Unassembled WGS sequence"/>
</dbReference>
<evidence type="ECO:0000313" key="4">
    <source>
        <dbReference type="Proteomes" id="UP001596098"/>
    </source>
</evidence>
<proteinExistence type="predicted"/>
<accession>A0ABW1QWH1</accession>